<reference evidence="21 22" key="1">
    <citation type="submission" date="2019-02" db="EMBL/GenBank/DDBJ databases">
        <title>Complete Genome Sequence and Methylome Analysis of free living Spirochaetas.</title>
        <authorList>
            <person name="Fomenkov A."/>
            <person name="Dubinina G."/>
            <person name="Leshcheva N."/>
            <person name="Mikheeva N."/>
            <person name="Grabovich M."/>
            <person name="Vincze T."/>
            <person name="Roberts R.J."/>
        </authorList>
    </citation>
    <scope>NUCLEOTIDE SEQUENCE [LARGE SCALE GENOMIC DNA]</scope>
    <source>
        <strain evidence="21 22">K2</strain>
    </source>
</reference>
<dbReference type="Proteomes" id="UP000324209">
    <property type="component" value="Chromosome"/>
</dbReference>
<evidence type="ECO:0000256" key="9">
    <source>
        <dbReference type="ARBA" id="ARBA00022982"/>
    </source>
</evidence>
<dbReference type="PANTHER" id="PTHR11632:SF51">
    <property type="entry name" value="SUCCINATE DEHYDROGENASE [UBIQUINONE] FLAVOPROTEIN SUBUNIT, MITOCHONDRIAL"/>
    <property type="match status" value="1"/>
</dbReference>
<dbReference type="InterPro" id="IPR030664">
    <property type="entry name" value="SdhA/FrdA/AprA"/>
</dbReference>
<feature type="modified residue" description="Tele-8alpha-FAD histidine" evidence="17">
    <location>
        <position position="41"/>
    </location>
</feature>
<keyword evidence="22" id="KW-1185">Reference proteome</keyword>
<feature type="domain" description="FAD-dependent oxidoreductase 2 FAD-binding" evidence="19">
    <location>
        <begin position="6"/>
        <end position="397"/>
    </location>
</feature>
<accession>A0A5C1QHD2</accession>
<proteinExistence type="inferred from homology"/>
<evidence type="ECO:0000256" key="17">
    <source>
        <dbReference type="PIRSR" id="PIRSR611281-4"/>
    </source>
</evidence>
<feature type="binding site" evidence="16">
    <location>
        <begin position="33"/>
        <end position="48"/>
    </location>
    <ligand>
        <name>FAD</name>
        <dbReference type="ChEBI" id="CHEBI:57692"/>
    </ligand>
</feature>
<gene>
    <name evidence="21" type="ORF">EXM22_00265</name>
</gene>
<dbReference type="PANTHER" id="PTHR11632">
    <property type="entry name" value="SUCCINATE DEHYDROGENASE 2 FLAVOPROTEIN SUBUNIT"/>
    <property type="match status" value="1"/>
</dbReference>
<dbReference type="SUPFAM" id="SSF56425">
    <property type="entry name" value="Succinate dehydrogenase/fumarate reductase flavoprotein, catalytic domain"/>
    <property type="match status" value="1"/>
</dbReference>
<dbReference type="Gene3D" id="3.90.700.10">
    <property type="entry name" value="Succinate dehydrogenase/fumarate reductase flavoprotein, catalytic domain"/>
    <property type="match status" value="1"/>
</dbReference>
<dbReference type="RefSeq" id="WP_149484582.1">
    <property type="nucleotide sequence ID" value="NZ_CP036150.1"/>
</dbReference>
<dbReference type="EC" id="1.3.5.1" evidence="4 18"/>
<dbReference type="NCBIfam" id="TIGR01816">
    <property type="entry name" value="sdhA_forward"/>
    <property type="match status" value="1"/>
</dbReference>
<feature type="binding site" evidence="16">
    <location>
        <position position="216"/>
    </location>
    <ligand>
        <name>FAD</name>
        <dbReference type="ChEBI" id="CHEBI:57692"/>
    </ligand>
</feature>
<dbReference type="Gene3D" id="4.10.80.40">
    <property type="entry name" value="succinate dehydrogenase protein domain"/>
    <property type="match status" value="1"/>
</dbReference>
<feature type="domain" description="Fumarate reductase/succinate dehydrogenase flavoprotein-like C-terminal" evidence="20">
    <location>
        <begin position="452"/>
        <end position="575"/>
    </location>
</feature>
<evidence type="ECO:0000256" key="14">
    <source>
        <dbReference type="PIRSR" id="PIRSR000171-1"/>
    </source>
</evidence>
<dbReference type="Gene3D" id="1.20.58.100">
    <property type="entry name" value="Fumarate reductase/succinate dehydrogenase flavoprotein-like, C-terminal domain"/>
    <property type="match status" value="1"/>
</dbReference>
<evidence type="ECO:0000256" key="15">
    <source>
        <dbReference type="PIRSR" id="PIRSR611281-2"/>
    </source>
</evidence>
<comment type="cofactor">
    <cofactor evidence="16">
        <name>FAD</name>
        <dbReference type="ChEBI" id="CHEBI:57692"/>
    </cofactor>
    <text evidence="16">Flavinylated by SdhE, about 5% flavinylation occurs in the absence of SdhE.</text>
</comment>
<dbReference type="GO" id="GO:0022900">
    <property type="term" value="P:electron transport chain"/>
    <property type="evidence" value="ECO:0007669"/>
    <property type="project" value="UniProtKB-UniRule"/>
</dbReference>
<dbReference type="EMBL" id="CP036150">
    <property type="protein sequence ID" value="QEN06499.1"/>
    <property type="molecule type" value="Genomic_DNA"/>
</dbReference>
<keyword evidence="9 18" id="KW-0249">Electron transport</keyword>
<evidence type="ECO:0000256" key="1">
    <source>
        <dbReference type="ARBA" id="ARBA00004515"/>
    </source>
</evidence>
<dbReference type="Pfam" id="PF00890">
    <property type="entry name" value="FAD_binding_2"/>
    <property type="match status" value="1"/>
</dbReference>
<dbReference type="KEGG" id="ock:EXM22_00265"/>
<dbReference type="GO" id="GO:0005886">
    <property type="term" value="C:plasma membrane"/>
    <property type="evidence" value="ECO:0007669"/>
    <property type="project" value="UniProtKB-SubCell"/>
</dbReference>
<dbReference type="InterPro" id="IPR027477">
    <property type="entry name" value="Succ_DH/fumarate_Rdtase_cat_sf"/>
</dbReference>
<dbReference type="OrthoDB" id="9806724at2"/>
<evidence type="ECO:0000313" key="22">
    <source>
        <dbReference type="Proteomes" id="UP000324209"/>
    </source>
</evidence>
<evidence type="ECO:0000256" key="7">
    <source>
        <dbReference type="ARBA" id="ARBA00022630"/>
    </source>
</evidence>
<evidence type="ECO:0000256" key="12">
    <source>
        <dbReference type="ARBA" id="ARBA00049220"/>
    </source>
</evidence>
<dbReference type="InterPro" id="IPR003953">
    <property type="entry name" value="FAD-dep_OxRdtase_2_FAD-bd"/>
</dbReference>
<organism evidence="21 22">
    <name type="scientific">Oceanispirochaeta crateris</name>
    <dbReference type="NCBI Taxonomy" id="2518645"/>
    <lineage>
        <taxon>Bacteria</taxon>
        <taxon>Pseudomonadati</taxon>
        <taxon>Spirochaetota</taxon>
        <taxon>Spirochaetia</taxon>
        <taxon>Spirochaetales</taxon>
        <taxon>Spirochaetaceae</taxon>
        <taxon>Oceanispirochaeta</taxon>
    </lineage>
</organism>
<evidence type="ECO:0000259" key="19">
    <source>
        <dbReference type="Pfam" id="PF00890"/>
    </source>
</evidence>
<dbReference type="GO" id="GO:0009055">
    <property type="term" value="F:electron transfer activity"/>
    <property type="evidence" value="ECO:0007669"/>
    <property type="project" value="TreeGrafter"/>
</dbReference>
<keyword evidence="6 18" id="KW-0813">Transport</keyword>
<dbReference type="Gene3D" id="3.50.50.60">
    <property type="entry name" value="FAD/NAD(P)-binding domain"/>
    <property type="match status" value="1"/>
</dbReference>
<sequence>MDYDYDVLIVGAGGAGLYAALEASRTGKTAVLTKVYPQRSHTGAAQGGIGAALGNVEEDKPEWHAFDTVKGGDYLVDQNAAVILAEDAVRAVYDLENRGLPFSRTPEGKIDQRRFGGHTRNFGEGPVRRACYAADRTGHMILQTLYQQCIKSDVAFYDEFFVLDVMLDGDTPSGLIVFELATGQIHMFKAKVILFATGGFGRMFKITSNAYSNTGDGPAILARNGIPLMDMEFFQIHPTGIRDMGILITEGVRGEGGILYNSEGEAFMKRYAPTMLDLAPRDMISRAIMTEIFEGRGIRGTRKIDDYVYLDASHLGRAKVEEKIPDIADFCRTYLDVDPAEAPMPVQPTAHYAMGGIPTNVNGQVWTGEKVYPGLYAAGECACVSVHGANRLGTNSLVDLVVFGRRAGQHIAEYVRNAPQGRVDKDRARWWKDRIARLKSAKGSHPGEIFDSMQETMMEKVGVYRTGSEMEKAVSSLQKLRLDYEHVSVHAGAENFNAEVQTVLELGNLLDLALHTAASALNRQESRGAHTRDDFPDRNDGDWLKHSLSTLKDNQISFQYRDVDVHKWEPKPRVY</sequence>
<evidence type="ECO:0000259" key="20">
    <source>
        <dbReference type="Pfam" id="PF02910"/>
    </source>
</evidence>
<feature type="binding site" evidence="15">
    <location>
        <position position="391"/>
    </location>
    <ligand>
        <name>substrate</name>
    </ligand>
</feature>
<dbReference type="Pfam" id="PF02910">
    <property type="entry name" value="Succ_DH_flav_C"/>
    <property type="match status" value="1"/>
</dbReference>
<evidence type="ECO:0000256" key="10">
    <source>
        <dbReference type="ARBA" id="ARBA00023002"/>
    </source>
</evidence>
<evidence type="ECO:0000256" key="16">
    <source>
        <dbReference type="PIRSR" id="PIRSR611281-3"/>
    </source>
</evidence>
<comment type="catalytic activity">
    <reaction evidence="12 18">
        <text>a quinone + succinate = fumarate + a quinol</text>
        <dbReference type="Rhea" id="RHEA:40523"/>
        <dbReference type="ChEBI" id="CHEBI:24646"/>
        <dbReference type="ChEBI" id="CHEBI:29806"/>
        <dbReference type="ChEBI" id="CHEBI:30031"/>
        <dbReference type="ChEBI" id="CHEBI:132124"/>
        <dbReference type="EC" id="1.3.5.1"/>
    </reaction>
</comment>
<comment type="subcellular location">
    <subcellularLocation>
        <location evidence="1">Cell inner membrane</location>
        <topology evidence="1">Peripheral membrane protein</topology>
        <orientation evidence="1">Cytoplasmic side</orientation>
    </subcellularLocation>
</comment>
<feature type="active site" description="Proton acceptor" evidence="14">
    <location>
        <position position="281"/>
    </location>
</feature>
<dbReference type="InterPro" id="IPR011281">
    <property type="entry name" value="Succ_DH_flav_su_fwd"/>
</dbReference>
<dbReference type="InterPro" id="IPR036188">
    <property type="entry name" value="FAD/NAD-bd_sf"/>
</dbReference>
<dbReference type="NCBIfam" id="TIGR01812">
    <property type="entry name" value="sdhA_frdA_Gneg"/>
    <property type="match status" value="1"/>
</dbReference>
<keyword evidence="18" id="KW-0816">Tricarboxylic acid cycle</keyword>
<dbReference type="SUPFAM" id="SSF51905">
    <property type="entry name" value="FAD/NAD(P)-binding domain"/>
    <property type="match status" value="1"/>
</dbReference>
<evidence type="ECO:0000256" key="13">
    <source>
        <dbReference type="NCBIfam" id="TIGR01816"/>
    </source>
</evidence>
<dbReference type="PIRSF" id="PIRSF000171">
    <property type="entry name" value="SDHA_APRA_LASPO"/>
    <property type="match status" value="1"/>
</dbReference>
<comment type="similarity">
    <text evidence="3 18">Belongs to the FAD-dependent oxidoreductase 2 family. FRD/SDH subfamily.</text>
</comment>
<dbReference type="GO" id="GO:0008177">
    <property type="term" value="F:succinate dehydrogenase (quinone) activity"/>
    <property type="evidence" value="ECO:0007669"/>
    <property type="project" value="UniProtKB-EC"/>
</dbReference>
<dbReference type="InterPro" id="IPR014006">
    <property type="entry name" value="Succ_Dhase_FrdA_Gneg"/>
</dbReference>
<evidence type="ECO:0000256" key="4">
    <source>
        <dbReference type="ARBA" id="ARBA00012792"/>
    </source>
</evidence>
<dbReference type="InterPro" id="IPR015939">
    <property type="entry name" value="Fum_Rdtase/Succ_DH_flav-like_C"/>
</dbReference>
<dbReference type="AlphaFoldDB" id="A0A5C1QHD2"/>
<dbReference type="GO" id="GO:0050660">
    <property type="term" value="F:flavin adenine dinucleotide binding"/>
    <property type="evidence" value="ECO:0007669"/>
    <property type="project" value="UniProtKB-UniRule"/>
</dbReference>
<keyword evidence="8 16" id="KW-0274">FAD</keyword>
<evidence type="ECO:0000313" key="21">
    <source>
        <dbReference type="EMBL" id="QEN06499.1"/>
    </source>
</evidence>
<feature type="binding site" evidence="16">
    <location>
        <begin position="11"/>
        <end position="16"/>
    </location>
    <ligand>
        <name>FAD</name>
        <dbReference type="ChEBI" id="CHEBI:57692"/>
    </ligand>
</feature>
<evidence type="ECO:0000256" key="5">
    <source>
        <dbReference type="ARBA" id="ARBA00019965"/>
    </source>
</evidence>
<name>A0A5C1QHD2_9SPIO</name>
<feature type="binding site" evidence="16">
    <location>
        <position position="380"/>
    </location>
    <ligand>
        <name>FAD</name>
        <dbReference type="ChEBI" id="CHEBI:57692"/>
    </ligand>
</feature>
<feature type="binding site" evidence="15">
    <location>
        <position position="237"/>
    </location>
    <ligand>
        <name>substrate</name>
    </ligand>
</feature>
<dbReference type="PROSITE" id="PS00504">
    <property type="entry name" value="FRD_SDH_FAD_BINDING"/>
    <property type="match status" value="1"/>
</dbReference>
<protein>
    <recommendedName>
        <fullName evidence="5 13">Succinate dehydrogenase flavoprotein subunit</fullName>
        <ecNumber evidence="4 18">1.3.5.1</ecNumber>
    </recommendedName>
</protein>
<evidence type="ECO:0000256" key="3">
    <source>
        <dbReference type="ARBA" id="ARBA00008040"/>
    </source>
</evidence>
<evidence type="ECO:0000256" key="6">
    <source>
        <dbReference type="ARBA" id="ARBA00022448"/>
    </source>
</evidence>
<feature type="binding site" evidence="16">
    <location>
        <begin position="396"/>
        <end position="397"/>
    </location>
    <ligand>
        <name>FAD</name>
        <dbReference type="ChEBI" id="CHEBI:57692"/>
    </ligand>
</feature>
<evidence type="ECO:0000256" key="18">
    <source>
        <dbReference type="RuleBase" id="RU362051"/>
    </source>
</evidence>
<dbReference type="GO" id="GO:0006099">
    <property type="term" value="P:tricarboxylic acid cycle"/>
    <property type="evidence" value="ECO:0007669"/>
    <property type="project" value="UniProtKB-UniRule"/>
</dbReference>
<dbReference type="InterPro" id="IPR003952">
    <property type="entry name" value="FRD_SDH_FAD_BS"/>
</dbReference>
<feature type="binding site" evidence="15">
    <location>
        <position position="249"/>
    </location>
    <ligand>
        <name>substrate</name>
    </ligand>
</feature>
<evidence type="ECO:0000256" key="2">
    <source>
        <dbReference type="ARBA" id="ARBA00004894"/>
    </source>
</evidence>
<dbReference type="FunFam" id="3.90.700.10:FF:000001">
    <property type="entry name" value="Mitochondrial succinate dehydrogenase flavoprotein subunit"/>
    <property type="match status" value="1"/>
</dbReference>
<dbReference type="InterPro" id="IPR037099">
    <property type="entry name" value="Fum_R/Succ_DH_flav-like_C_sf"/>
</dbReference>
<keyword evidence="7 16" id="KW-0285">Flavoprotein</keyword>
<keyword evidence="11 18" id="KW-0472">Membrane</keyword>
<evidence type="ECO:0000256" key="8">
    <source>
        <dbReference type="ARBA" id="ARBA00022827"/>
    </source>
</evidence>
<feature type="binding site" evidence="15">
    <location>
        <position position="351"/>
    </location>
    <ligand>
        <name>substrate</name>
    </ligand>
</feature>
<comment type="pathway">
    <text evidence="2 18">Carbohydrate metabolism; tricarboxylic acid cycle; fumarate from succinate (bacterial route): step 1/1.</text>
</comment>
<evidence type="ECO:0000256" key="11">
    <source>
        <dbReference type="ARBA" id="ARBA00023136"/>
    </source>
</evidence>
<dbReference type="UniPathway" id="UPA00223">
    <property type="reaction ID" value="UER01005"/>
</dbReference>
<keyword evidence="10 18" id="KW-0560">Oxidoreductase</keyword>
<dbReference type="GO" id="GO:0009061">
    <property type="term" value="P:anaerobic respiration"/>
    <property type="evidence" value="ECO:0007669"/>
    <property type="project" value="TreeGrafter"/>
</dbReference>
<dbReference type="SUPFAM" id="SSF46977">
    <property type="entry name" value="Succinate dehydrogenase/fumarate reductase flavoprotein C-terminal domain"/>
    <property type="match status" value="1"/>
</dbReference>
<dbReference type="PRINTS" id="PR00411">
    <property type="entry name" value="PNDRDTASEI"/>
</dbReference>